<dbReference type="AlphaFoldDB" id="A0A0D8XER6"/>
<evidence type="ECO:0000313" key="2">
    <source>
        <dbReference type="Proteomes" id="UP000053766"/>
    </source>
</evidence>
<gene>
    <name evidence="1" type="ORF">DICVIV_10909</name>
</gene>
<dbReference type="EMBL" id="KN716594">
    <property type="protein sequence ID" value="KJH43088.1"/>
    <property type="molecule type" value="Genomic_DNA"/>
</dbReference>
<accession>A0A0D8XER6</accession>
<proteinExistence type="predicted"/>
<organism evidence="1 2">
    <name type="scientific">Dictyocaulus viviparus</name>
    <name type="common">Bovine lungworm</name>
    <dbReference type="NCBI Taxonomy" id="29172"/>
    <lineage>
        <taxon>Eukaryota</taxon>
        <taxon>Metazoa</taxon>
        <taxon>Ecdysozoa</taxon>
        <taxon>Nematoda</taxon>
        <taxon>Chromadorea</taxon>
        <taxon>Rhabditida</taxon>
        <taxon>Rhabditina</taxon>
        <taxon>Rhabditomorpha</taxon>
        <taxon>Strongyloidea</taxon>
        <taxon>Metastrongylidae</taxon>
        <taxon>Dictyocaulus</taxon>
    </lineage>
</organism>
<reference evidence="1 2" key="1">
    <citation type="submission" date="2013-11" db="EMBL/GenBank/DDBJ databases">
        <title>Draft genome of the bovine lungworm Dictyocaulus viviparus.</title>
        <authorList>
            <person name="Mitreva M."/>
        </authorList>
    </citation>
    <scope>NUCLEOTIDE SEQUENCE [LARGE SCALE GENOMIC DNA]</scope>
    <source>
        <strain evidence="1 2">HannoverDv2000</strain>
    </source>
</reference>
<protein>
    <submittedName>
        <fullName evidence="1">Uncharacterized protein</fullName>
    </submittedName>
</protein>
<keyword evidence="2" id="KW-1185">Reference proteome</keyword>
<name>A0A0D8XER6_DICVI</name>
<dbReference type="Proteomes" id="UP000053766">
    <property type="component" value="Unassembled WGS sequence"/>
</dbReference>
<evidence type="ECO:0000313" key="1">
    <source>
        <dbReference type="EMBL" id="KJH43088.1"/>
    </source>
</evidence>
<reference evidence="2" key="2">
    <citation type="journal article" date="2016" name="Sci. Rep.">
        <title>Dictyocaulus viviparus genome, variome and transcriptome elucidate lungworm biology and support future intervention.</title>
        <authorList>
            <person name="McNulty S.N."/>
            <person name="Strube C."/>
            <person name="Rosa B.A."/>
            <person name="Martin J.C."/>
            <person name="Tyagi R."/>
            <person name="Choi Y.J."/>
            <person name="Wang Q."/>
            <person name="Hallsworth Pepin K."/>
            <person name="Zhang X."/>
            <person name="Ozersky P."/>
            <person name="Wilson R.K."/>
            <person name="Sternberg P.W."/>
            <person name="Gasser R.B."/>
            <person name="Mitreva M."/>
        </authorList>
    </citation>
    <scope>NUCLEOTIDE SEQUENCE [LARGE SCALE GENOMIC DNA]</scope>
    <source>
        <strain evidence="2">HannoverDv2000</strain>
    </source>
</reference>
<sequence>MTYKDEIKSAPYQVTPELSSLPGLRPISLPLYMTVGSFFTTPDIVFVISQSIKYVGAMALTLE</sequence>